<dbReference type="InterPro" id="IPR017850">
    <property type="entry name" value="Alkaline_phosphatase_core_sf"/>
</dbReference>
<comment type="caution">
    <text evidence="3">The sequence shown here is derived from an EMBL/GenBank/DDBJ whole genome shotgun (WGS) entry which is preliminary data.</text>
</comment>
<dbReference type="GO" id="GO:0047429">
    <property type="term" value="F:nucleoside triphosphate diphosphatase activity"/>
    <property type="evidence" value="ECO:0007669"/>
    <property type="project" value="TreeGrafter"/>
</dbReference>
<dbReference type="SUPFAM" id="SSF53649">
    <property type="entry name" value="Alkaline phosphatase-like"/>
    <property type="match status" value="1"/>
</dbReference>
<dbReference type="InterPro" id="IPR002591">
    <property type="entry name" value="Phosphodiest/P_Trfase"/>
</dbReference>
<dbReference type="Gene3D" id="3.30.1360.180">
    <property type="match status" value="1"/>
</dbReference>
<dbReference type="Gene3D" id="3.40.720.10">
    <property type="entry name" value="Alkaline Phosphatase, subunit A"/>
    <property type="match status" value="1"/>
</dbReference>
<feature type="region of interest" description="Disordered" evidence="1">
    <location>
        <begin position="154"/>
        <end position="192"/>
    </location>
</feature>
<evidence type="ECO:0008006" key="5">
    <source>
        <dbReference type="Google" id="ProtNLM"/>
    </source>
</evidence>
<feature type="compositionally biased region" description="Low complexity" evidence="1">
    <location>
        <begin position="87"/>
        <end position="103"/>
    </location>
</feature>
<feature type="transmembrane region" description="Helical" evidence="2">
    <location>
        <begin position="127"/>
        <end position="146"/>
    </location>
</feature>
<evidence type="ECO:0000313" key="3">
    <source>
        <dbReference type="EMBL" id="KAK0964135.1"/>
    </source>
</evidence>
<sequence>MARTKYDRVDSDSDSNDSETEDEGVLRTSGDVRQHDQETLATEEEAEKMLAGGEKAAPSGHNGRSRRQKRSRSGRRTEKRALMYQMEEGGPRSSSAESSGRSSEGNDSRVGEAHAGRKSKRWRSGGFVVVYVLTVLAFGGLLYGAWRLSTHGRSETTEGVQPDEPVAPPMASELPQADDKAADSRYTPQTLSNGTHKFAPTTILISLDGFRADFLHRNLTKTLTSFVRQGVSPKYMLPSFPSLTFPNHFTLVTGLHPESHGIVGNSFFDPVLQKEFHYTDPTRSMQPEWWDAEPIWVTAEKNGVKTGVHMWPGSEVTGGIEGVEASYVDKYNGDEKLDNKVRRILGWLDLPSALDMRGGEVADVERELRPQLIAAYVPDVDSDGHAYGPNSTYIKSTIAEVDGMLASLFDGISDRNLTDIVNIIIVSDHGMATTSVNRLIQLEDLVDISLIEHIDGWPLYGLRPWDSSPEKLQTIYNDILERSRLPKYKHAFEVYLRDTDMPERYHFSKNNRIAPLWLVPKAGWAIVKKEEFEFTLDTGDHAYHPRGLHGYDNQHPLMRAIFVARGPAFPHLPGSELAPFQNTEVYNIVCDSLGLEPVANNGTLRLPLKPSGVHDFDAPLEIPEDPQDDGGMALPPEVPNLAYQHDEAQSSLPPEVPNLANRPDLVLPTDGVPLVSSLISHRPLLHATATPAVGASQSATPTEAVSEAVRTRPVVHDGITDEEQDGDINRWWSWVTGKIEAIKVWSSGLWGASKVDAAEAEQPDKSS</sequence>
<organism evidence="3 4">
    <name type="scientific">Friedmanniomyces endolithicus</name>
    <dbReference type="NCBI Taxonomy" id="329885"/>
    <lineage>
        <taxon>Eukaryota</taxon>
        <taxon>Fungi</taxon>
        <taxon>Dikarya</taxon>
        <taxon>Ascomycota</taxon>
        <taxon>Pezizomycotina</taxon>
        <taxon>Dothideomycetes</taxon>
        <taxon>Dothideomycetidae</taxon>
        <taxon>Mycosphaerellales</taxon>
        <taxon>Teratosphaeriaceae</taxon>
        <taxon>Friedmanniomyces</taxon>
    </lineage>
</organism>
<dbReference type="CDD" id="cd16018">
    <property type="entry name" value="Enpp"/>
    <property type="match status" value="1"/>
</dbReference>
<feature type="region of interest" description="Disordered" evidence="1">
    <location>
        <begin position="1"/>
        <end position="118"/>
    </location>
</feature>
<proteinExistence type="predicted"/>
<feature type="compositionally biased region" description="Basic and acidic residues" evidence="1">
    <location>
        <begin position="1"/>
        <end position="11"/>
    </location>
</feature>
<evidence type="ECO:0000256" key="1">
    <source>
        <dbReference type="SAM" id="MobiDB-lite"/>
    </source>
</evidence>
<keyword evidence="4" id="KW-1185">Reference proteome</keyword>
<feature type="compositionally biased region" description="Basic and acidic residues" evidence="1">
    <location>
        <begin position="104"/>
        <end position="115"/>
    </location>
</feature>
<accession>A0AAN6HFT9</accession>
<gene>
    <name evidence="3" type="ORF">LTR91_018671</name>
</gene>
<name>A0AAN6HFT9_9PEZI</name>
<dbReference type="PANTHER" id="PTHR10151">
    <property type="entry name" value="ECTONUCLEOTIDE PYROPHOSPHATASE/PHOSPHODIESTERASE"/>
    <property type="match status" value="1"/>
</dbReference>
<feature type="compositionally biased region" description="Acidic residues" evidence="1">
    <location>
        <begin position="12"/>
        <end position="23"/>
    </location>
</feature>
<dbReference type="GO" id="GO:0009141">
    <property type="term" value="P:nucleoside triphosphate metabolic process"/>
    <property type="evidence" value="ECO:0007669"/>
    <property type="project" value="TreeGrafter"/>
</dbReference>
<keyword evidence="2" id="KW-0472">Membrane</keyword>
<dbReference type="FunFam" id="3.30.1360.180:FF:000003">
    <property type="entry name" value="Type I phosphodiesterase/nucleotide pyrophosphatase family protein"/>
    <property type="match status" value="1"/>
</dbReference>
<dbReference type="AlphaFoldDB" id="A0AAN6HFT9"/>
<keyword evidence="2" id="KW-1133">Transmembrane helix</keyword>
<protein>
    <recommendedName>
        <fullName evidence="5">Phosphodiest-domain-containing protein</fullName>
    </recommendedName>
</protein>
<evidence type="ECO:0000256" key="2">
    <source>
        <dbReference type="SAM" id="Phobius"/>
    </source>
</evidence>
<dbReference type="PANTHER" id="PTHR10151:SF120">
    <property type="entry name" value="BIS(5'-ADENOSYL)-TRIPHOSPHATASE"/>
    <property type="match status" value="1"/>
</dbReference>
<reference evidence="3" key="1">
    <citation type="submission" date="2023-06" db="EMBL/GenBank/DDBJ databases">
        <title>Black Yeasts Isolated from many extreme environments.</title>
        <authorList>
            <person name="Coleine C."/>
            <person name="Stajich J.E."/>
            <person name="Selbmann L."/>
        </authorList>
    </citation>
    <scope>NUCLEOTIDE SEQUENCE</scope>
    <source>
        <strain evidence="3">CCFEE 5200</strain>
    </source>
</reference>
<dbReference type="EMBL" id="JAUJLE010000265">
    <property type="protein sequence ID" value="KAK0964135.1"/>
    <property type="molecule type" value="Genomic_DNA"/>
</dbReference>
<evidence type="ECO:0000313" key="4">
    <source>
        <dbReference type="Proteomes" id="UP001175353"/>
    </source>
</evidence>
<dbReference type="GO" id="GO:0017111">
    <property type="term" value="F:ribonucleoside triphosphate phosphatase activity"/>
    <property type="evidence" value="ECO:0007669"/>
    <property type="project" value="TreeGrafter"/>
</dbReference>
<dbReference type="Pfam" id="PF01663">
    <property type="entry name" value="Phosphodiest"/>
    <property type="match status" value="1"/>
</dbReference>
<dbReference type="Proteomes" id="UP001175353">
    <property type="component" value="Unassembled WGS sequence"/>
</dbReference>
<keyword evidence="2" id="KW-0812">Transmembrane</keyword>
<feature type="compositionally biased region" description="Basic residues" evidence="1">
    <location>
        <begin position="63"/>
        <end position="74"/>
    </location>
</feature>